<evidence type="ECO:0000313" key="3">
    <source>
        <dbReference type="EMBL" id="SHO62955.1"/>
    </source>
</evidence>
<dbReference type="AlphaFoldDB" id="A0A1M7ZDH0"/>
<keyword evidence="4" id="KW-1185">Reference proteome</keyword>
<evidence type="ECO:0000256" key="1">
    <source>
        <dbReference type="ARBA" id="ARBA00022801"/>
    </source>
</evidence>
<keyword evidence="1" id="KW-0378">Hydrolase</keyword>
<sequence length="269" mass="30440">MKTVFSLLSFLVLTIQLSAQEIIQFSKNLDPKEPYEVILLAGQSNMEGLGKVSDLSPMNFGNIHFFDFGLNSNMKKQSGNFGPEIGLAKTLSENFPDRKFIFIKYAIGGSSLLDWAPKYDAEKAKITGHPEFGNMYARLLELTDSLTNGLKTEPVAILWMQGERDARVPEAGKDYYKNFKYLIQSLRKDLDHKSLPFLFGKVNPPLETYLALETVNRAQVKTADKIKNTFLISTDNLDKWGDNLHYSSQGQLELGERFGEKLLEILKEN</sequence>
<dbReference type="PANTHER" id="PTHR31988">
    <property type="entry name" value="ESTERASE, PUTATIVE (DUF303)-RELATED"/>
    <property type="match status" value="1"/>
</dbReference>
<protein>
    <recommendedName>
        <fullName evidence="2">Sialate O-acetylesterase domain-containing protein</fullName>
    </recommendedName>
</protein>
<dbReference type="SUPFAM" id="SSF52266">
    <property type="entry name" value="SGNH hydrolase"/>
    <property type="match status" value="1"/>
</dbReference>
<gene>
    <name evidence="3" type="ORF">SAMN04488108_2425</name>
</gene>
<dbReference type="EMBL" id="FRXN01000003">
    <property type="protein sequence ID" value="SHO62955.1"/>
    <property type="molecule type" value="Genomic_DNA"/>
</dbReference>
<accession>A0A1M7ZDH0</accession>
<dbReference type="Gene3D" id="3.40.50.1110">
    <property type="entry name" value="SGNH hydrolase"/>
    <property type="match status" value="1"/>
</dbReference>
<evidence type="ECO:0000259" key="2">
    <source>
        <dbReference type="Pfam" id="PF03629"/>
    </source>
</evidence>
<dbReference type="RefSeq" id="WP_073572063.1">
    <property type="nucleotide sequence ID" value="NZ_FRXN01000003.1"/>
</dbReference>
<dbReference type="PANTHER" id="PTHR31988:SF19">
    <property type="entry name" value="9-O-ACETYL-N-ACETYLNEURAMINIC ACID DEACETYLASE-RELATED"/>
    <property type="match status" value="1"/>
</dbReference>
<dbReference type="GO" id="GO:0016788">
    <property type="term" value="F:hydrolase activity, acting on ester bonds"/>
    <property type="evidence" value="ECO:0007669"/>
    <property type="project" value="UniProtKB-ARBA"/>
</dbReference>
<feature type="domain" description="Sialate O-acetylesterase" evidence="2">
    <location>
        <begin position="36"/>
        <end position="263"/>
    </location>
</feature>
<organism evidence="3 4">
    <name type="scientific">Algoriphagus zhangzhouensis</name>
    <dbReference type="NCBI Taxonomy" id="1073327"/>
    <lineage>
        <taxon>Bacteria</taxon>
        <taxon>Pseudomonadati</taxon>
        <taxon>Bacteroidota</taxon>
        <taxon>Cytophagia</taxon>
        <taxon>Cytophagales</taxon>
        <taxon>Cyclobacteriaceae</taxon>
        <taxon>Algoriphagus</taxon>
    </lineage>
</organism>
<dbReference type="Pfam" id="PF03629">
    <property type="entry name" value="SASA"/>
    <property type="match status" value="1"/>
</dbReference>
<name>A0A1M7ZDH0_9BACT</name>
<dbReference type="Proteomes" id="UP000184609">
    <property type="component" value="Unassembled WGS sequence"/>
</dbReference>
<reference evidence="4" key="1">
    <citation type="submission" date="2016-12" db="EMBL/GenBank/DDBJ databases">
        <authorList>
            <person name="Varghese N."/>
            <person name="Submissions S."/>
        </authorList>
    </citation>
    <scope>NUCLEOTIDE SEQUENCE [LARGE SCALE GENOMIC DNA]</scope>
    <source>
        <strain evidence="4">DSM 25035</strain>
    </source>
</reference>
<evidence type="ECO:0000313" key="4">
    <source>
        <dbReference type="Proteomes" id="UP000184609"/>
    </source>
</evidence>
<dbReference type="OrthoDB" id="9795554at2"/>
<dbReference type="STRING" id="1073327.SAMN04488108_2425"/>
<dbReference type="InterPro" id="IPR052940">
    <property type="entry name" value="Carb_Esterase_6"/>
</dbReference>
<proteinExistence type="predicted"/>
<dbReference type="InterPro" id="IPR005181">
    <property type="entry name" value="SASA"/>
</dbReference>
<dbReference type="InterPro" id="IPR036514">
    <property type="entry name" value="SGNH_hydro_sf"/>
</dbReference>